<dbReference type="CDD" id="cd01098">
    <property type="entry name" value="PAN_AP_plant"/>
    <property type="match status" value="1"/>
</dbReference>
<evidence type="ECO:0000256" key="5">
    <source>
        <dbReference type="ARBA" id="ARBA00022741"/>
    </source>
</evidence>
<evidence type="ECO:0000256" key="10">
    <source>
        <dbReference type="ARBA" id="ARBA00047899"/>
    </source>
</evidence>
<dbReference type="Gene3D" id="1.10.510.10">
    <property type="entry name" value="Transferase(Phosphotransferase) domain 1"/>
    <property type="match status" value="1"/>
</dbReference>
<feature type="domain" description="Apple" evidence="13">
    <location>
        <begin position="101"/>
        <end position="183"/>
    </location>
</feature>
<dbReference type="GO" id="GO:0004674">
    <property type="term" value="F:protein serine/threonine kinase activity"/>
    <property type="evidence" value="ECO:0007669"/>
    <property type="project" value="UniProtKB-KW"/>
</dbReference>
<dbReference type="FunFam" id="1.10.510.10:FF:000060">
    <property type="entry name" value="G-type lectin S-receptor-like serine/threonine-protein kinase"/>
    <property type="match status" value="1"/>
</dbReference>
<evidence type="ECO:0000313" key="14">
    <source>
        <dbReference type="EMBL" id="KAK1369028.1"/>
    </source>
</evidence>
<keyword evidence="9" id="KW-0325">Glycoprotein</keyword>
<dbReference type="InterPro" id="IPR011009">
    <property type="entry name" value="Kinase-like_dom_sf"/>
</dbReference>
<dbReference type="InterPro" id="IPR001245">
    <property type="entry name" value="Ser-Thr/Tyr_kinase_cat_dom"/>
</dbReference>
<evidence type="ECO:0000259" key="12">
    <source>
        <dbReference type="PROSITE" id="PS50011"/>
    </source>
</evidence>
<dbReference type="PANTHER" id="PTHR27002:SF851">
    <property type="entry name" value="G-TYPE LECTIN S-RECEPTOR-LIKE SERINE_THREONINE-PROTEIN KINASE SD1-1"/>
    <property type="match status" value="1"/>
</dbReference>
<dbReference type="Pfam" id="PF08276">
    <property type="entry name" value="PAN_2"/>
    <property type="match status" value="1"/>
</dbReference>
<accession>A0AAD8HMH0</accession>
<keyword evidence="4" id="KW-0732">Signal</keyword>
<dbReference type="Proteomes" id="UP001237642">
    <property type="component" value="Unassembled WGS sequence"/>
</dbReference>
<dbReference type="InterPro" id="IPR003609">
    <property type="entry name" value="Pan_app"/>
</dbReference>
<evidence type="ECO:0000256" key="6">
    <source>
        <dbReference type="ARBA" id="ARBA00022777"/>
    </source>
</evidence>
<evidence type="ECO:0000256" key="2">
    <source>
        <dbReference type="ARBA" id="ARBA00022527"/>
    </source>
</evidence>
<dbReference type="CDD" id="cd14066">
    <property type="entry name" value="STKc_IRAK"/>
    <property type="match status" value="1"/>
</dbReference>
<dbReference type="PANTHER" id="PTHR27002">
    <property type="entry name" value="RECEPTOR-LIKE SERINE/THREONINE-PROTEIN KINASE SD1-8"/>
    <property type="match status" value="1"/>
</dbReference>
<feature type="domain" description="Protein kinase" evidence="12">
    <location>
        <begin position="176"/>
        <end position="478"/>
    </location>
</feature>
<evidence type="ECO:0000256" key="1">
    <source>
        <dbReference type="ARBA" id="ARBA00012513"/>
    </source>
</evidence>
<dbReference type="SUPFAM" id="SSF56112">
    <property type="entry name" value="Protein kinase-like (PK-like)"/>
    <property type="match status" value="1"/>
</dbReference>
<gene>
    <name evidence="14" type="ORF">POM88_035120</name>
</gene>
<keyword evidence="8" id="KW-1015">Disulfide bond</keyword>
<dbReference type="InterPro" id="IPR008271">
    <property type="entry name" value="Ser/Thr_kinase_AS"/>
</dbReference>
<dbReference type="Gene3D" id="3.30.200.20">
    <property type="entry name" value="Phosphorylase Kinase, domain 1"/>
    <property type="match status" value="1"/>
</dbReference>
<keyword evidence="14" id="KW-0675">Receptor</keyword>
<keyword evidence="15" id="KW-1185">Reference proteome</keyword>
<keyword evidence="7" id="KW-0067">ATP-binding</keyword>
<comment type="catalytic activity">
    <reaction evidence="10">
        <text>L-threonyl-[protein] + ATP = O-phospho-L-threonyl-[protein] + ADP + H(+)</text>
        <dbReference type="Rhea" id="RHEA:46608"/>
        <dbReference type="Rhea" id="RHEA-COMP:11060"/>
        <dbReference type="Rhea" id="RHEA-COMP:11605"/>
        <dbReference type="ChEBI" id="CHEBI:15378"/>
        <dbReference type="ChEBI" id="CHEBI:30013"/>
        <dbReference type="ChEBI" id="CHEBI:30616"/>
        <dbReference type="ChEBI" id="CHEBI:61977"/>
        <dbReference type="ChEBI" id="CHEBI:456216"/>
        <dbReference type="EC" id="2.7.11.1"/>
    </reaction>
</comment>
<dbReference type="AlphaFoldDB" id="A0AAD8HMH0"/>
<keyword evidence="2" id="KW-0723">Serine/threonine-protein kinase</keyword>
<reference evidence="14" key="2">
    <citation type="submission" date="2023-05" db="EMBL/GenBank/DDBJ databases">
        <authorList>
            <person name="Schelkunov M.I."/>
        </authorList>
    </citation>
    <scope>NUCLEOTIDE SEQUENCE</scope>
    <source>
        <strain evidence="14">Hsosn_3</strain>
        <tissue evidence="14">Leaf</tissue>
    </source>
</reference>
<comment type="caution">
    <text evidence="14">The sequence shown here is derived from an EMBL/GenBank/DDBJ whole genome shotgun (WGS) entry which is preliminary data.</text>
</comment>
<dbReference type="GO" id="GO:0005886">
    <property type="term" value="C:plasma membrane"/>
    <property type="evidence" value="ECO:0007669"/>
    <property type="project" value="TreeGrafter"/>
</dbReference>
<keyword evidence="6 14" id="KW-0418">Kinase</keyword>
<evidence type="ECO:0000259" key="13">
    <source>
        <dbReference type="PROSITE" id="PS50948"/>
    </source>
</evidence>
<evidence type="ECO:0000256" key="7">
    <source>
        <dbReference type="ARBA" id="ARBA00022840"/>
    </source>
</evidence>
<dbReference type="EC" id="2.7.11.1" evidence="1"/>
<evidence type="ECO:0000256" key="8">
    <source>
        <dbReference type="ARBA" id="ARBA00023157"/>
    </source>
</evidence>
<keyword evidence="3" id="KW-0808">Transferase</keyword>
<reference evidence="14" key="1">
    <citation type="submission" date="2023-02" db="EMBL/GenBank/DDBJ databases">
        <title>Genome of toxic invasive species Heracleum sosnowskyi carries increased number of genes despite the absence of recent whole-genome duplications.</title>
        <authorList>
            <person name="Schelkunov M."/>
            <person name="Shtratnikova V."/>
            <person name="Makarenko M."/>
            <person name="Klepikova A."/>
            <person name="Omelchenko D."/>
            <person name="Novikova G."/>
            <person name="Obukhova E."/>
            <person name="Bogdanov V."/>
            <person name="Penin A."/>
            <person name="Logacheva M."/>
        </authorList>
    </citation>
    <scope>NUCLEOTIDE SEQUENCE</scope>
    <source>
        <strain evidence="14">Hsosn_3</strain>
        <tissue evidence="14">Leaf</tissue>
    </source>
</reference>
<comment type="catalytic activity">
    <reaction evidence="11">
        <text>L-seryl-[protein] + ATP = O-phospho-L-seryl-[protein] + ADP + H(+)</text>
        <dbReference type="Rhea" id="RHEA:17989"/>
        <dbReference type="Rhea" id="RHEA-COMP:9863"/>
        <dbReference type="Rhea" id="RHEA-COMP:11604"/>
        <dbReference type="ChEBI" id="CHEBI:15378"/>
        <dbReference type="ChEBI" id="CHEBI:29999"/>
        <dbReference type="ChEBI" id="CHEBI:30616"/>
        <dbReference type="ChEBI" id="CHEBI:83421"/>
        <dbReference type="ChEBI" id="CHEBI:456216"/>
        <dbReference type="EC" id="2.7.11.1"/>
    </reaction>
</comment>
<dbReference type="PROSITE" id="PS50948">
    <property type="entry name" value="PAN"/>
    <property type="match status" value="1"/>
</dbReference>
<dbReference type="PROSITE" id="PS00108">
    <property type="entry name" value="PROTEIN_KINASE_ST"/>
    <property type="match status" value="1"/>
</dbReference>
<dbReference type="SMART" id="SM00473">
    <property type="entry name" value="PAN_AP"/>
    <property type="match status" value="1"/>
</dbReference>
<dbReference type="GO" id="GO:0005524">
    <property type="term" value="F:ATP binding"/>
    <property type="evidence" value="ECO:0007669"/>
    <property type="project" value="UniProtKB-KW"/>
</dbReference>
<dbReference type="PROSITE" id="PS50011">
    <property type="entry name" value="PROTEIN_KINASE_DOM"/>
    <property type="match status" value="1"/>
</dbReference>
<evidence type="ECO:0000256" key="3">
    <source>
        <dbReference type="ARBA" id="ARBA00022679"/>
    </source>
</evidence>
<evidence type="ECO:0000256" key="9">
    <source>
        <dbReference type="ARBA" id="ARBA00023180"/>
    </source>
</evidence>
<protein>
    <recommendedName>
        <fullName evidence="1">non-specific serine/threonine protein kinase</fullName>
        <ecNumber evidence="1">2.7.11.1</ecNumber>
    </recommendedName>
</protein>
<dbReference type="Pfam" id="PF07714">
    <property type="entry name" value="PK_Tyr_Ser-Thr"/>
    <property type="match status" value="1"/>
</dbReference>
<dbReference type="SMART" id="SM00220">
    <property type="entry name" value="S_TKc"/>
    <property type="match status" value="1"/>
</dbReference>
<evidence type="ECO:0000313" key="15">
    <source>
        <dbReference type="Proteomes" id="UP001237642"/>
    </source>
</evidence>
<evidence type="ECO:0000256" key="4">
    <source>
        <dbReference type="ARBA" id="ARBA00022729"/>
    </source>
</evidence>
<keyword evidence="5" id="KW-0547">Nucleotide-binding</keyword>
<name>A0AAD8HMH0_9APIA</name>
<sequence>MLTDADVDAYHWQSFDHPGDTLLPGMHEAWLGLDGSAVWFSLHYRHGIWHGMQLNSMFTQSKDLTDSTGCQCLRGFEPLNLENWLVANWSGGCVRKSQLDCSSTVYGFFEIKGIGFPDTRQGFFYPNENLRYCQKECGLNCSCTAYACMDIIEGQSGCLIWFGELTDIGVDKSESLILYVKVAASYLGKRRRAIHKRRVGIALAVIFPRGILKEGNEIAVKRLSRNSRQGLRELKNEISCIVKLQHRNLVRLLGCCIKEGEMLLIYEYLPNRSLDSIIFDKELSKSLDWSKCYNIVKGVARGLLYLHQDSRLRIIHRDLKVSNILLDFEKNPKISDFGLARSFGGSEIEVNTTKVAGTHGYMSPEYLIDGVFSTKSDVYSFGAVVLEIVSGEKIRDFRHPDEDLNLLGYAWKLYVEGNCLELLDRAIVESCNSSEVLRVIQISLLCVQPYARDRPTMSSVVAMLSSENELPQPQQPGFFTQRQLHDPEGSADKINFPSANELTATFYAPR</sequence>
<evidence type="ECO:0000256" key="11">
    <source>
        <dbReference type="ARBA" id="ARBA00048679"/>
    </source>
</evidence>
<organism evidence="14 15">
    <name type="scientific">Heracleum sosnowskyi</name>
    <dbReference type="NCBI Taxonomy" id="360622"/>
    <lineage>
        <taxon>Eukaryota</taxon>
        <taxon>Viridiplantae</taxon>
        <taxon>Streptophyta</taxon>
        <taxon>Embryophyta</taxon>
        <taxon>Tracheophyta</taxon>
        <taxon>Spermatophyta</taxon>
        <taxon>Magnoliopsida</taxon>
        <taxon>eudicotyledons</taxon>
        <taxon>Gunneridae</taxon>
        <taxon>Pentapetalae</taxon>
        <taxon>asterids</taxon>
        <taxon>campanulids</taxon>
        <taxon>Apiales</taxon>
        <taxon>Apiaceae</taxon>
        <taxon>Apioideae</taxon>
        <taxon>apioid superclade</taxon>
        <taxon>Tordylieae</taxon>
        <taxon>Tordyliinae</taxon>
        <taxon>Heracleum</taxon>
    </lineage>
</organism>
<dbReference type="EMBL" id="JAUIZM010000008">
    <property type="protein sequence ID" value="KAK1369028.1"/>
    <property type="molecule type" value="Genomic_DNA"/>
</dbReference>
<dbReference type="InterPro" id="IPR000719">
    <property type="entry name" value="Prot_kinase_dom"/>
</dbReference>
<proteinExistence type="predicted"/>